<keyword evidence="3" id="KW-1185">Reference proteome</keyword>
<sequence length="142" mass="15978">MNPNLKKRKWELVVAHDSKTDLGIGSQVEHTQVVEAQPSTSDTPSVTQSTQSIFAARMVQVANMTAWNKTRVSNLEGIGVREALAALQDDMSKVNTDVQQLQLDLSIFELPLPEDEVFEDERVKTDEKELEDDHVTKELDEE</sequence>
<feature type="compositionally biased region" description="Basic and acidic residues" evidence="1">
    <location>
        <begin position="120"/>
        <end position="142"/>
    </location>
</feature>
<evidence type="ECO:0000256" key="1">
    <source>
        <dbReference type="SAM" id="MobiDB-lite"/>
    </source>
</evidence>
<gene>
    <name evidence="2" type="ORF">HAX54_006075</name>
</gene>
<dbReference type="Proteomes" id="UP000823775">
    <property type="component" value="Unassembled WGS sequence"/>
</dbReference>
<feature type="region of interest" description="Disordered" evidence="1">
    <location>
        <begin position="118"/>
        <end position="142"/>
    </location>
</feature>
<protein>
    <submittedName>
        <fullName evidence="2">Uncharacterized protein</fullName>
    </submittedName>
</protein>
<evidence type="ECO:0000313" key="2">
    <source>
        <dbReference type="EMBL" id="MCE3216309.1"/>
    </source>
</evidence>
<comment type="caution">
    <text evidence="2">The sequence shown here is derived from an EMBL/GenBank/DDBJ whole genome shotgun (WGS) entry which is preliminary data.</text>
</comment>
<organism evidence="2 3">
    <name type="scientific">Datura stramonium</name>
    <name type="common">Jimsonweed</name>
    <name type="synonym">Common thornapple</name>
    <dbReference type="NCBI Taxonomy" id="4076"/>
    <lineage>
        <taxon>Eukaryota</taxon>
        <taxon>Viridiplantae</taxon>
        <taxon>Streptophyta</taxon>
        <taxon>Embryophyta</taxon>
        <taxon>Tracheophyta</taxon>
        <taxon>Spermatophyta</taxon>
        <taxon>Magnoliopsida</taxon>
        <taxon>eudicotyledons</taxon>
        <taxon>Gunneridae</taxon>
        <taxon>Pentapetalae</taxon>
        <taxon>asterids</taxon>
        <taxon>lamiids</taxon>
        <taxon>Solanales</taxon>
        <taxon>Solanaceae</taxon>
        <taxon>Solanoideae</taxon>
        <taxon>Datureae</taxon>
        <taxon>Datura</taxon>
    </lineage>
</organism>
<name>A0ABS8WXF4_DATST</name>
<proteinExistence type="predicted"/>
<reference evidence="2 3" key="1">
    <citation type="journal article" date="2021" name="BMC Genomics">
        <title>Datura genome reveals duplications of psychoactive alkaloid biosynthetic genes and high mutation rate following tissue culture.</title>
        <authorList>
            <person name="Rajewski A."/>
            <person name="Carter-House D."/>
            <person name="Stajich J."/>
            <person name="Litt A."/>
        </authorList>
    </citation>
    <scope>NUCLEOTIDE SEQUENCE [LARGE SCALE GENOMIC DNA]</scope>
    <source>
        <strain evidence="2">AR-01</strain>
    </source>
</reference>
<dbReference type="EMBL" id="JACEIK010013004">
    <property type="protein sequence ID" value="MCE3216309.1"/>
    <property type="molecule type" value="Genomic_DNA"/>
</dbReference>
<evidence type="ECO:0000313" key="3">
    <source>
        <dbReference type="Proteomes" id="UP000823775"/>
    </source>
</evidence>
<accession>A0ABS8WXF4</accession>